<dbReference type="InterPro" id="IPR019626">
    <property type="entry name" value="Stress-induced_KGG_rpt"/>
</dbReference>
<feature type="region of interest" description="Disordered" evidence="1">
    <location>
        <begin position="1"/>
        <end position="60"/>
    </location>
</feature>
<reference evidence="2 3" key="1">
    <citation type="submission" date="2022-10" db="EMBL/GenBank/DDBJ databases">
        <title>Sphingomonas sp.</title>
        <authorList>
            <person name="Jin C."/>
        </authorList>
    </citation>
    <scope>NUCLEOTIDE SEQUENCE [LARGE SCALE GENOMIC DNA]</scope>
    <source>
        <strain evidence="2 3">BN140010</strain>
    </source>
</reference>
<evidence type="ECO:0000313" key="2">
    <source>
        <dbReference type="EMBL" id="MCW3798122.1"/>
    </source>
</evidence>
<dbReference type="Pfam" id="PF10685">
    <property type="entry name" value="KGG"/>
    <property type="match status" value="1"/>
</dbReference>
<sequence length="60" mass="6361">MTMISKAKRGFAAMDPQRQREIASKGGKASGGNFAHDRSRAAEAGRVGGKTSRTRTPELA</sequence>
<evidence type="ECO:0000256" key="1">
    <source>
        <dbReference type="SAM" id="MobiDB-lite"/>
    </source>
</evidence>
<keyword evidence="3" id="KW-1185">Reference proteome</keyword>
<dbReference type="RefSeq" id="WP_264882811.1">
    <property type="nucleotide sequence ID" value="NZ_JAPDOB010000002.1"/>
</dbReference>
<accession>A0ABT3JGB6</accession>
<name>A0ABT3JGB6_9SPHN</name>
<evidence type="ECO:0000313" key="3">
    <source>
        <dbReference type="Proteomes" id="UP001526246"/>
    </source>
</evidence>
<comment type="caution">
    <text evidence="2">The sequence shown here is derived from an EMBL/GenBank/DDBJ whole genome shotgun (WGS) entry which is preliminary data.</text>
</comment>
<dbReference type="EMBL" id="JAPDOB010000002">
    <property type="protein sequence ID" value="MCW3798122.1"/>
    <property type="molecule type" value="Genomic_DNA"/>
</dbReference>
<gene>
    <name evidence="2" type="ORF">OMW55_09930</name>
</gene>
<protein>
    <submittedName>
        <fullName evidence="2">General stress protein</fullName>
    </submittedName>
</protein>
<dbReference type="Proteomes" id="UP001526246">
    <property type="component" value="Unassembled WGS sequence"/>
</dbReference>
<organism evidence="2 3">
    <name type="scientific">Sphingomonas arvum</name>
    <dbReference type="NCBI Taxonomy" id="2992113"/>
    <lineage>
        <taxon>Bacteria</taxon>
        <taxon>Pseudomonadati</taxon>
        <taxon>Pseudomonadota</taxon>
        <taxon>Alphaproteobacteria</taxon>
        <taxon>Sphingomonadales</taxon>
        <taxon>Sphingomonadaceae</taxon>
        <taxon>Sphingomonas</taxon>
    </lineage>
</organism>
<proteinExistence type="predicted"/>